<proteinExistence type="predicted"/>
<dbReference type="PANTHER" id="PTHR24567:SF26">
    <property type="entry name" value="REGULATORY PROTEIN YEIL"/>
    <property type="match status" value="1"/>
</dbReference>
<dbReference type="InterPro" id="IPR036388">
    <property type="entry name" value="WH-like_DNA-bd_sf"/>
</dbReference>
<protein>
    <submittedName>
        <fullName evidence="6">Crp/Fnr family transcriptional regulator</fullName>
    </submittedName>
</protein>
<keyword evidence="3" id="KW-0804">Transcription</keyword>
<dbReference type="Pfam" id="PF00027">
    <property type="entry name" value="cNMP_binding"/>
    <property type="match status" value="1"/>
</dbReference>
<dbReference type="GO" id="GO:0003700">
    <property type="term" value="F:DNA-binding transcription factor activity"/>
    <property type="evidence" value="ECO:0007669"/>
    <property type="project" value="TreeGrafter"/>
</dbReference>
<evidence type="ECO:0000313" key="7">
    <source>
        <dbReference type="Proteomes" id="UP000321337"/>
    </source>
</evidence>
<feature type="domain" description="HTH crp-type" evidence="5">
    <location>
        <begin position="148"/>
        <end position="221"/>
    </location>
</feature>
<accession>A0A512LCA2</accession>
<evidence type="ECO:0000256" key="1">
    <source>
        <dbReference type="ARBA" id="ARBA00023015"/>
    </source>
</evidence>
<dbReference type="Gene3D" id="2.60.120.10">
    <property type="entry name" value="Jelly Rolls"/>
    <property type="match status" value="1"/>
</dbReference>
<dbReference type="InterPro" id="IPR014710">
    <property type="entry name" value="RmlC-like_jellyroll"/>
</dbReference>
<evidence type="ECO:0000256" key="2">
    <source>
        <dbReference type="ARBA" id="ARBA00023125"/>
    </source>
</evidence>
<organism evidence="6 7">
    <name type="scientific">Sulfuriferula plumbiphila</name>
    <dbReference type="NCBI Taxonomy" id="171865"/>
    <lineage>
        <taxon>Bacteria</taxon>
        <taxon>Pseudomonadati</taxon>
        <taxon>Pseudomonadota</taxon>
        <taxon>Betaproteobacteria</taxon>
        <taxon>Nitrosomonadales</taxon>
        <taxon>Sulfuricellaceae</taxon>
        <taxon>Sulfuriferula</taxon>
    </lineage>
</organism>
<keyword evidence="7" id="KW-1185">Reference proteome</keyword>
<dbReference type="GO" id="GO:0003677">
    <property type="term" value="F:DNA binding"/>
    <property type="evidence" value="ECO:0007669"/>
    <property type="project" value="UniProtKB-KW"/>
</dbReference>
<dbReference type="EMBL" id="BKAD01000049">
    <property type="protein sequence ID" value="GEP32119.1"/>
    <property type="molecule type" value="Genomic_DNA"/>
</dbReference>
<keyword evidence="2" id="KW-0238">DNA-binding</keyword>
<evidence type="ECO:0000259" key="4">
    <source>
        <dbReference type="PROSITE" id="PS50042"/>
    </source>
</evidence>
<evidence type="ECO:0000256" key="3">
    <source>
        <dbReference type="ARBA" id="ARBA00023163"/>
    </source>
</evidence>
<dbReference type="InterPro" id="IPR012318">
    <property type="entry name" value="HTH_CRP"/>
</dbReference>
<feature type="domain" description="Cyclic nucleotide-binding" evidence="4">
    <location>
        <begin position="14"/>
        <end position="117"/>
    </location>
</feature>
<dbReference type="AlphaFoldDB" id="A0A512LCA2"/>
<dbReference type="InterPro" id="IPR018490">
    <property type="entry name" value="cNMP-bd_dom_sf"/>
</dbReference>
<dbReference type="SUPFAM" id="SSF51206">
    <property type="entry name" value="cAMP-binding domain-like"/>
    <property type="match status" value="1"/>
</dbReference>
<dbReference type="Proteomes" id="UP000321337">
    <property type="component" value="Unassembled WGS sequence"/>
</dbReference>
<dbReference type="PROSITE" id="PS51063">
    <property type="entry name" value="HTH_CRP_2"/>
    <property type="match status" value="1"/>
</dbReference>
<comment type="caution">
    <text evidence="6">The sequence shown here is derived from an EMBL/GenBank/DDBJ whole genome shotgun (WGS) entry which is preliminary data.</text>
</comment>
<dbReference type="GO" id="GO:0005829">
    <property type="term" value="C:cytosol"/>
    <property type="evidence" value="ECO:0007669"/>
    <property type="project" value="TreeGrafter"/>
</dbReference>
<dbReference type="SMART" id="SM00419">
    <property type="entry name" value="HTH_CRP"/>
    <property type="match status" value="1"/>
</dbReference>
<dbReference type="PANTHER" id="PTHR24567">
    <property type="entry name" value="CRP FAMILY TRANSCRIPTIONAL REGULATORY PROTEIN"/>
    <property type="match status" value="1"/>
</dbReference>
<dbReference type="PROSITE" id="PS50042">
    <property type="entry name" value="CNMP_BINDING_3"/>
    <property type="match status" value="1"/>
</dbReference>
<keyword evidence="1" id="KW-0805">Transcription regulation</keyword>
<dbReference type="CDD" id="cd00092">
    <property type="entry name" value="HTH_CRP"/>
    <property type="match status" value="1"/>
</dbReference>
<dbReference type="InterPro" id="IPR050397">
    <property type="entry name" value="Env_Response_Regulators"/>
</dbReference>
<dbReference type="Pfam" id="PF13545">
    <property type="entry name" value="HTH_Crp_2"/>
    <property type="match status" value="1"/>
</dbReference>
<dbReference type="Gene3D" id="1.10.10.10">
    <property type="entry name" value="Winged helix-like DNA-binding domain superfamily/Winged helix DNA-binding domain"/>
    <property type="match status" value="1"/>
</dbReference>
<dbReference type="InterPro" id="IPR000595">
    <property type="entry name" value="cNMP-bd_dom"/>
</dbReference>
<dbReference type="InterPro" id="IPR036390">
    <property type="entry name" value="WH_DNA-bd_sf"/>
</dbReference>
<dbReference type="CDD" id="cd00038">
    <property type="entry name" value="CAP_ED"/>
    <property type="match status" value="1"/>
</dbReference>
<reference evidence="6 7" key="1">
    <citation type="submission" date="2019-07" db="EMBL/GenBank/DDBJ databases">
        <title>Whole genome shotgun sequence of Thiobacillus plumbophilus NBRC 107929.</title>
        <authorList>
            <person name="Hosoyama A."/>
            <person name="Uohara A."/>
            <person name="Ohji S."/>
            <person name="Ichikawa N."/>
        </authorList>
    </citation>
    <scope>NUCLEOTIDE SEQUENCE [LARGE SCALE GENOMIC DNA]</scope>
    <source>
        <strain evidence="6 7">NBRC 107929</strain>
    </source>
</reference>
<sequence>MDESTPWYWEPFDLFRNAGADASTAFFEFTVKQKYSKGDYIVIANDVGTRIFFLEEGIVKVFNLSPNGTQTIFWFCVPGDVFGAGAISGSYFQSVYAQAVESSTVHFISRANFEKVMKEHPQIAINMIRLLGARLRLACDSMVDVSEQKAESRLARVLLRLAHNYGRRAGGKVEIRVRVSHQELADMIGSSRQTVNALLHEFSDNGWIHLKGRTFSIISQGDLQKIIDMGRTD</sequence>
<dbReference type="RefSeq" id="WP_147075053.1">
    <property type="nucleotide sequence ID" value="NZ_AP021884.1"/>
</dbReference>
<name>A0A512LCA2_9PROT</name>
<dbReference type="OrthoDB" id="8565101at2"/>
<dbReference type="SMART" id="SM00100">
    <property type="entry name" value="cNMP"/>
    <property type="match status" value="1"/>
</dbReference>
<evidence type="ECO:0000313" key="6">
    <source>
        <dbReference type="EMBL" id="GEP32119.1"/>
    </source>
</evidence>
<gene>
    <name evidence="6" type="ORF">TPL01_32570</name>
</gene>
<evidence type="ECO:0000259" key="5">
    <source>
        <dbReference type="PROSITE" id="PS51063"/>
    </source>
</evidence>
<dbReference type="SUPFAM" id="SSF46785">
    <property type="entry name" value="Winged helix' DNA-binding domain"/>
    <property type="match status" value="1"/>
</dbReference>